<dbReference type="VEuPathDB" id="MicrosporidiaDB:M896_051570"/>
<dbReference type="HOGENOM" id="CLU_030988_6_2_1"/>
<dbReference type="STRING" id="1354746.A0A0B2UKB8"/>
<dbReference type="EMBL" id="JOKQ01000005">
    <property type="protein sequence ID" value="KHN69748.1"/>
    <property type="molecule type" value="Genomic_DNA"/>
</dbReference>
<evidence type="ECO:0000313" key="3">
    <source>
        <dbReference type="Proteomes" id="UP000031056"/>
    </source>
</evidence>
<gene>
    <name evidence="2" type="ORF">M896_051570</name>
</gene>
<comment type="caution">
    <text evidence="2">The sequence shown here is derived from an EMBL/GenBank/DDBJ whole genome shotgun (WGS) entry which is preliminary data.</text>
</comment>
<dbReference type="Pfam" id="PF00179">
    <property type="entry name" value="UQ_con"/>
    <property type="match status" value="1"/>
</dbReference>
<dbReference type="OrthoDB" id="10249039at2759"/>
<dbReference type="InParanoid" id="A0A0B2UKB8"/>
<sequence length="156" mass="17895">MNDSRQKGHKACFAQFRLQNELDSLHHLSATKLLMVDADDGWCAQFEYTMMVFEGIYEGRVLRFMVKIPCEYPFKSPKVICLDRVFHPNIDENGNLCMEILRLGWKPIYGLECILANLHVIFVDISAEDALNTCAGRLLDSDYDKFVRIAKGSEDP</sequence>
<dbReference type="SMART" id="SM00212">
    <property type="entry name" value="UBCc"/>
    <property type="match status" value="1"/>
</dbReference>
<organism evidence="2 3">
    <name type="scientific">Ordospora colligata OC4</name>
    <dbReference type="NCBI Taxonomy" id="1354746"/>
    <lineage>
        <taxon>Eukaryota</taxon>
        <taxon>Fungi</taxon>
        <taxon>Fungi incertae sedis</taxon>
        <taxon>Microsporidia</taxon>
        <taxon>Ordosporidae</taxon>
        <taxon>Ordospora</taxon>
    </lineage>
</organism>
<dbReference type="CDD" id="cd23794">
    <property type="entry name" value="UBCc_UBE2F_UBE2M"/>
    <property type="match status" value="1"/>
</dbReference>
<dbReference type="AlphaFoldDB" id="A0A0B2UKB8"/>
<dbReference type="InterPro" id="IPR016135">
    <property type="entry name" value="UBQ-conjugating_enzyme/RWD"/>
</dbReference>
<dbReference type="SUPFAM" id="SSF54495">
    <property type="entry name" value="UBC-like"/>
    <property type="match status" value="1"/>
</dbReference>
<reference evidence="2 3" key="1">
    <citation type="journal article" date="2014" name="MBio">
        <title>The Ordospora colligata genome; evolution of extreme reduction in microsporidia and host-to-parasite horizontal gene transfer.</title>
        <authorList>
            <person name="Pombert J.-F."/>
            <person name="Haag K.L."/>
            <person name="Beidas S."/>
            <person name="Ebert D."/>
            <person name="Keeling P.J."/>
        </authorList>
    </citation>
    <scope>NUCLEOTIDE SEQUENCE [LARGE SCALE GENOMIC DNA]</scope>
    <source>
        <strain evidence="2 3">OC4</strain>
    </source>
</reference>
<keyword evidence="3" id="KW-1185">Reference proteome</keyword>
<protein>
    <submittedName>
        <fullName evidence="2">Ubiquitin-protein ligase</fullName>
    </submittedName>
</protein>
<dbReference type="GeneID" id="26261810"/>
<dbReference type="InterPro" id="IPR000608">
    <property type="entry name" value="UBC"/>
</dbReference>
<keyword evidence="2" id="KW-0436">Ligase</keyword>
<accession>A0A0B2UKB8</accession>
<dbReference type="RefSeq" id="XP_014563790.1">
    <property type="nucleotide sequence ID" value="XM_014708304.1"/>
</dbReference>
<evidence type="ECO:0000259" key="1">
    <source>
        <dbReference type="PROSITE" id="PS50127"/>
    </source>
</evidence>
<proteinExistence type="predicted"/>
<evidence type="ECO:0000313" key="2">
    <source>
        <dbReference type="EMBL" id="KHN69748.1"/>
    </source>
</evidence>
<dbReference type="PROSITE" id="PS50127">
    <property type="entry name" value="UBC_2"/>
    <property type="match status" value="1"/>
</dbReference>
<feature type="domain" description="UBC core" evidence="1">
    <location>
        <begin position="13"/>
        <end position="156"/>
    </location>
</feature>
<dbReference type="Proteomes" id="UP000031056">
    <property type="component" value="Unassembled WGS sequence"/>
</dbReference>
<name>A0A0B2UKB8_9MICR</name>
<dbReference type="PANTHER" id="PTHR24068">
    <property type="entry name" value="UBIQUITIN-CONJUGATING ENZYME E2"/>
    <property type="match status" value="1"/>
</dbReference>
<dbReference type="GO" id="GO:0016874">
    <property type="term" value="F:ligase activity"/>
    <property type="evidence" value="ECO:0007669"/>
    <property type="project" value="UniProtKB-KW"/>
</dbReference>
<dbReference type="Gene3D" id="3.10.110.10">
    <property type="entry name" value="Ubiquitin Conjugating Enzyme"/>
    <property type="match status" value="1"/>
</dbReference>